<dbReference type="Proteomes" id="UP000315010">
    <property type="component" value="Unassembled WGS sequence"/>
</dbReference>
<dbReference type="InterPro" id="IPR027558">
    <property type="entry name" value="Pre_pil_HX9DG_C"/>
</dbReference>
<feature type="region of interest" description="Disordered" evidence="1">
    <location>
        <begin position="238"/>
        <end position="269"/>
    </location>
</feature>
<proteinExistence type="predicted"/>
<gene>
    <name evidence="3" type="ORF">CA13_42830</name>
</gene>
<accession>A0A5C5Z6L5</accession>
<dbReference type="NCBIfam" id="TIGR02532">
    <property type="entry name" value="IV_pilin_GFxxxE"/>
    <property type="match status" value="1"/>
</dbReference>
<sequence>MSRSCRKGFTLVELLVVIAIIGVLVGLLLPAVQAAREAARRMSCSNNFKQIGLGFHNYESAFGQLPMQLGGTWQYGIVNATGRNSGGTGRISAQGNNRFRLSWLIGILPFVEQQALWEQISNPFADGNPNDPWPAMGPAPWTTGYDPWMTDVPTFRCPSDPGFGSPTMGRTNYTVCLGDATHRNDTGLIRFDNNRWHDGIAAEVRESCRGMFVGRQVMRFRDVLDGLANTMMGGEIATDLGDRDTRTAPRTERDWGQMHGGILPCRDDPDPLRPQFWRSTTSNIRSGNQTRGGRWADGAPLYTSFNAILPPNNYSCMGGSDSGIGQLPPSSRHQGGAHVLMGDGAVKFITDSIEGGNPHTPTVRRGSGYTAPGSMSPYGLFGALSTRGAKETIETEF</sequence>
<protein>
    <recommendedName>
        <fullName evidence="2">DUF1559 domain-containing protein</fullName>
    </recommendedName>
</protein>
<evidence type="ECO:0000259" key="2">
    <source>
        <dbReference type="Pfam" id="PF07596"/>
    </source>
</evidence>
<comment type="caution">
    <text evidence="3">The sequence shown here is derived from an EMBL/GenBank/DDBJ whole genome shotgun (WGS) entry which is preliminary data.</text>
</comment>
<feature type="domain" description="DUF1559" evidence="2">
    <location>
        <begin position="33"/>
        <end position="354"/>
    </location>
</feature>
<feature type="compositionally biased region" description="Basic and acidic residues" evidence="1">
    <location>
        <begin position="240"/>
        <end position="256"/>
    </location>
</feature>
<dbReference type="PANTHER" id="PTHR30093:SF2">
    <property type="entry name" value="TYPE II SECRETION SYSTEM PROTEIN H"/>
    <property type="match status" value="1"/>
</dbReference>
<dbReference type="Pfam" id="PF07596">
    <property type="entry name" value="SBP_bac_10"/>
    <property type="match status" value="1"/>
</dbReference>
<dbReference type="AlphaFoldDB" id="A0A5C5Z6L5"/>
<dbReference type="InterPro" id="IPR011453">
    <property type="entry name" value="DUF1559"/>
</dbReference>
<dbReference type="EMBL" id="SJPJ01000001">
    <property type="protein sequence ID" value="TWT82820.1"/>
    <property type="molecule type" value="Genomic_DNA"/>
</dbReference>
<evidence type="ECO:0000313" key="3">
    <source>
        <dbReference type="EMBL" id="TWT82820.1"/>
    </source>
</evidence>
<keyword evidence="4" id="KW-1185">Reference proteome</keyword>
<evidence type="ECO:0000256" key="1">
    <source>
        <dbReference type="SAM" id="MobiDB-lite"/>
    </source>
</evidence>
<organism evidence="3 4">
    <name type="scientific">Novipirellula herctigrandis</name>
    <dbReference type="NCBI Taxonomy" id="2527986"/>
    <lineage>
        <taxon>Bacteria</taxon>
        <taxon>Pseudomonadati</taxon>
        <taxon>Planctomycetota</taxon>
        <taxon>Planctomycetia</taxon>
        <taxon>Pirellulales</taxon>
        <taxon>Pirellulaceae</taxon>
        <taxon>Novipirellula</taxon>
    </lineage>
</organism>
<dbReference type="Pfam" id="PF07963">
    <property type="entry name" value="N_methyl"/>
    <property type="match status" value="1"/>
</dbReference>
<dbReference type="NCBIfam" id="TIGR04294">
    <property type="entry name" value="pre_pil_HX9DG"/>
    <property type="match status" value="1"/>
</dbReference>
<dbReference type="InterPro" id="IPR045584">
    <property type="entry name" value="Pilin-like"/>
</dbReference>
<dbReference type="Gene3D" id="3.30.700.10">
    <property type="entry name" value="Glycoprotein, Type 4 Pilin"/>
    <property type="match status" value="1"/>
</dbReference>
<evidence type="ECO:0000313" key="4">
    <source>
        <dbReference type="Proteomes" id="UP000315010"/>
    </source>
</evidence>
<dbReference type="OrthoDB" id="241541at2"/>
<dbReference type="PANTHER" id="PTHR30093">
    <property type="entry name" value="GENERAL SECRETION PATHWAY PROTEIN G"/>
    <property type="match status" value="1"/>
</dbReference>
<dbReference type="SUPFAM" id="SSF54523">
    <property type="entry name" value="Pili subunits"/>
    <property type="match status" value="1"/>
</dbReference>
<reference evidence="3 4" key="1">
    <citation type="submission" date="2019-02" db="EMBL/GenBank/DDBJ databases">
        <title>Deep-cultivation of Planctomycetes and their phenomic and genomic characterization uncovers novel biology.</title>
        <authorList>
            <person name="Wiegand S."/>
            <person name="Jogler M."/>
            <person name="Boedeker C."/>
            <person name="Pinto D."/>
            <person name="Vollmers J."/>
            <person name="Rivas-Marin E."/>
            <person name="Kohn T."/>
            <person name="Peeters S.H."/>
            <person name="Heuer A."/>
            <person name="Rast P."/>
            <person name="Oberbeckmann S."/>
            <person name="Bunk B."/>
            <person name="Jeske O."/>
            <person name="Meyerdierks A."/>
            <person name="Storesund J.E."/>
            <person name="Kallscheuer N."/>
            <person name="Luecker S."/>
            <person name="Lage O.M."/>
            <person name="Pohl T."/>
            <person name="Merkel B.J."/>
            <person name="Hornburger P."/>
            <person name="Mueller R.-W."/>
            <person name="Bruemmer F."/>
            <person name="Labrenz M."/>
            <person name="Spormann A.M."/>
            <person name="Op Den Camp H."/>
            <person name="Overmann J."/>
            <person name="Amann R."/>
            <person name="Jetten M.S.M."/>
            <person name="Mascher T."/>
            <person name="Medema M.H."/>
            <person name="Devos D.P."/>
            <person name="Kaster A.-K."/>
            <person name="Ovreas L."/>
            <person name="Rohde M."/>
            <person name="Galperin M.Y."/>
            <person name="Jogler C."/>
        </authorList>
    </citation>
    <scope>NUCLEOTIDE SEQUENCE [LARGE SCALE GENOMIC DNA]</scope>
    <source>
        <strain evidence="3 4">CA13</strain>
    </source>
</reference>
<name>A0A5C5Z6L5_9BACT</name>
<dbReference type="InterPro" id="IPR012902">
    <property type="entry name" value="N_methyl_site"/>
</dbReference>
<dbReference type="PROSITE" id="PS00409">
    <property type="entry name" value="PROKAR_NTER_METHYL"/>
    <property type="match status" value="1"/>
</dbReference>
<dbReference type="RefSeq" id="WP_146399567.1">
    <property type="nucleotide sequence ID" value="NZ_SJPJ01000001.1"/>
</dbReference>